<name>A0A926HVP5_9FIRM</name>
<proteinExistence type="predicted"/>
<dbReference type="Pfam" id="PF18812">
    <property type="entry name" value="PBECR3"/>
    <property type="match status" value="1"/>
</dbReference>
<dbReference type="Gene3D" id="3.90.176.10">
    <property type="entry name" value="Toxin ADP-ribosyltransferase, Chain A, domain 1"/>
    <property type="match status" value="1"/>
</dbReference>
<feature type="region of interest" description="Disordered" evidence="1">
    <location>
        <begin position="817"/>
        <end position="850"/>
    </location>
</feature>
<dbReference type="EMBL" id="JACRSP010000004">
    <property type="protein sequence ID" value="MBC8536841.1"/>
    <property type="molecule type" value="Genomic_DNA"/>
</dbReference>
<keyword evidence="5" id="KW-1185">Reference proteome</keyword>
<dbReference type="Proteomes" id="UP000620366">
    <property type="component" value="Unassembled WGS sequence"/>
</dbReference>
<feature type="domain" description="ADP ribosyltransferase" evidence="2">
    <location>
        <begin position="931"/>
        <end position="1080"/>
    </location>
</feature>
<feature type="region of interest" description="Disordered" evidence="1">
    <location>
        <begin position="66"/>
        <end position="103"/>
    </location>
</feature>
<dbReference type="Pfam" id="PF03496">
    <property type="entry name" value="ADPrib_exo_Tox"/>
    <property type="match status" value="1"/>
</dbReference>
<reference evidence="4" key="1">
    <citation type="submission" date="2020-08" db="EMBL/GenBank/DDBJ databases">
        <title>Genome public.</title>
        <authorList>
            <person name="Liu C."/>
            <person name="Sun Q."/>
        </authorList>
    </citation>
    <scope>NUCLEOTIDE SEQUENCE</scope>
    <source>
        <strain evidence="4">BX7</strain>
    </source>
</reference>
<gene>
    <name evidence="4" type="ORF">H8695_09095</name>
</gene>
<evidence type="ECO:0000313" key="4">
    <source>
        <dbReference type="EMBL" id="MBC8536841.1"/>
    </source>
</evidence>
<feature type="domain" description="Phage-Barnase-EndoU-ColicinE5/D-RelE like nuclease 3" evidence="3">
    <location>
        <begin position="702"/>
        <end position="817"/>
    </location>
</feature>
<evidence type="ECO:0000259" key="3">
    <source>
        <dbReference type="Pfam" id="PF18812"/>
    </source>
</evidence>
<feature type="region of interest" description="Disordered" evidence="1">
    <location>
        <begin position="625"/>
        <end position="650"/>
    </location>
</feature>
<dbReference type="RefSeq" id="WP_249300823.1">
    <property type="nucleotide sequence ID" value="NZ_JACRSP010000004.1"/>
</dbReference>
<evidence type="ECO:0000259" key="2">
    <source>
        <dbReference type="Pfam" id="PF03496"/>
    </source>
</evidence>
<dbReference type="PROSITE" id="PS51996">
    <property type="entry name" value="TR_MART"/>
    <property type="match status" value="1"/>
</dbReference>
<dbReference type="SUPFAM" id="SSF56399">
    <property type="entry name" value="ADP-ribosylation"/>
    <property type="match status" value="1"/>
</dbReference>
<sequence>MRTDTKTDTVKRKKTPADLFSGAMGTINAAAQVGANLLNAATSNPATAVVAAPVINRVSSAIDGLLGGESSQPSEPVTGQPAGMGGLSPRKEESWNNRESRDRARQELFESVGTNPLGLNRLTLPTSRQRTVDEIQQEIDRLTHERSAWAQAKVSGENARRRDSRITEIDARLKRDREEIYGRELRTAQLTDDPAMAADVLKRREGELYGELTGGYRETRSAAVTGPQANPQGVREYQKTKQMAQTASRESDAREYGKKYLERNYEDNFFGQFGASHTLGRLSQDENAAWADYVANPTESNLLYAQSVSDAKEQFVTRNAQALDDDATLPWISQSLAGYLPQWWDQTKARAAGGIVGGFATLGNLGGVKAGITAGSGLYSYNQMKGAAFKGLIDAGVPQEIALKAANDEALLSSFFEMADTGIDLVTLGTGKLLNLIFKGGAKNLAKNAAQKTALKKVLGILKGYGLNIASEGAQEFLQEGVSIANRSRAQEGKTGFWNLAGSTANTIGTAVTGQDRQALEQMLEAGGEGAKIAAMVGGATIVVNTATGTVIQGRRDTQTGRLITVTESIDAVVETGLESAPGTESYRLATKIKSDMDAGRPVSERRIGELYRANILAVEAENAAAGEKNTPTNVGDEYADTGGTGETASQNRLIPYSDREAANLLTGVKNRIYHTGTDITDFVKNALSDKNSNQKLYLGKVPQSTADQIAGLTGVDVSGYNVVIPGDAVRHTFKHHGDVVSESNRGQVAVTPETVSLIPEIVANPDNIRVSPVKDSSGRTALFFEKSYGDTIIVLQGVSQGQHSLVLDTMYIKKERSPTTSDAKGPEHNVRNGGGQTSNNNIPKNGENVNRAGGVAVVEEPQNMQGTKAVNAVAPADGSGYNKTSNGAASTGRAKEFDADGNPVYATTRAQADIQPENFADRKRRKREAAERYGITAQESISLDSYTMGMFHELNKRMRDGTLKSADMAILDRIVSALKKHPVFSGRTYRNLDFDSEAAYRSFLSEHGVGQEILLKAFTSASKRPNGYPVFGSYVIHMVIDGVSGADISDTYGYKRQQEVVLLPGTKIKIISVGTANDGKPLIYAQEVRENDLGRDYADREPERSTAQDRRKDRQRVSVDSRDGETDLKLYGEARGQYGGDGILSGRAPRDRVSTRCGGEQGVKAESSAGEPAALSHIFGADTIGERLFTREEVKAMTPEEVHKNYDKIRRSMRKW</sequence>
<dbReference type="InterPro" id="IPR041301">
    <property type="entry name" value="PBECR3"/>
</dbReference>
<organism evidence="4 5">
    <name type="scientific">Feifania hominis</name>
    <dbReference type="NCBI Taxonomy" id="2763660"/>
    <lineage>
        <taxon>Bacteria</taxon>
        <taxon>Bacillati</taxon>
        <taxon>Bacillota</taxon>
        <taxon>Clostridia</taxon>
        <taxon>Eubacteriales</taxon>
        <taxon>Feifaniaceae</taxon>
        <taxon>Feifania</taxon>
    </lineage>
</organism>
<evidence type="ECO:0008006" key="6">
    <source>
        <dbReference type="Google" id="ProtNLM"/>
    </source>
</evidence>
<protein>
    <recommendedName>
        <fullName evidence="6">ADP ribosyltransferase domain-containing protein</fullName>
    </recommendedName>
</protein>
<evidence type="ECO:0000313" key="5">
    <source>
        <dbReference type="Proteomes" id="UP000620366"/>
    </source>
</evidence>
<dbReference type="AlphaFoldDB" id="A0A926HVP5"/>
<evidence type="ECO:0000256" key="1">
    <source>
        <dbReference type="SAM" id="MobiDB-lite"/>
    </source>
</evidence>
<accession>A0A926HVP5</accession>
<feature type="compositionally biased region" description="Basic and acidic residues" evidence="1">
    <location>
        <begin position="89"/>
        <end position="103"/>
    </location>
</feature>
<comment type="caution">
    <text evidence="4">The sequence shown here is derived from an EMBL/GenBank/DDBJ whole genome shotgun (WGS) entry which is preliminary data.</text>
</comment>
<feature type="region of interest" description="Disordered" evidence="1">
    <location>
        <begin position="1095"/>
        <end position="1126"/>
    </location>
</feature>
<dbReference type="InterPro" id="IPR003540">
    <property type="entry name" value="ADP-ribosyltransferase"/>
</dbReference>